<name>A0A543J8B2_9PSEU</name>
<dbReference type="NCBIfam" id="TIGR02427">
    <property type="entry name" value="protocat_pcaD"/>
    <property type="match status" value="1"/>
</dbReference>
<dbReference type="Proteomes" id="UP000316628">
    <property type="component" value="Unassembled WGS sequence"/>
</dbReference>
<dbReference type="InterPro" id="IPR029058">
    <property type="entry name" value="AB_hydrolase_fold"/>
</dbReference>
<dbReference type="InterPro" id="IPR050471">
    <property type="entry name" value="AB_hydrolase"/>
</dbReference>
<dbReference type="InterPro" id="IPR000073">
    <property type="entry name" value="AB_hydrolase_1"/>
</dbReference>
<accession>A0A543J8B2</accession>
<dbReference type="PANTHER" id="PTHR43433">
    <property type="entry name" value="HYDROLASE, ALPHA/BETA FOLD FAMILY PROTEIN"/>
    <property type="match status" value="1"/>
</dbReference>
<evidence type="ECO:0000313" key="2">
    <source>
        <dbReference type="EMBL" id="TQM79046.1"/>
    </source>
</evidence>
<dbReference type="AlphaFoldDB" id="A0A543J8B2"/>
<sequence length="249" mass="26073">MKPHYELSGPEDAPVVVLGNSLGTTTALWDRQLPVLHRRFRVLRYDHRGHGGSGVVDGPYRIDDLADDVLELLDALGLARVSYCGVSMGGMVGMWLAGHAPERIERLVLCCTTAGFATAQPWLERAAAVRGSGTGALAAAAVGRWFTPAFRAESPEVVAGFAANLSSVDDEGYAGCCEALAAMDLRSVLPVIEAPTVVISGASDEATPPECGRFIADSVPGATFHLVPGAHLANVESADEVSAIVEAHL</sequence>
<dbReference type="OrthoDB" id="3396704at2"/>
<protein>
    <submittedName>
        <fullName evidence="2">3-oxoadipate enol-lactonase</fullName>
    </submittedName>
</protein>
<evidence type="ECO:0000259" key="1">
    <source>
        <dbReference type="Pfam" id="PF00561"/>
    </source>
</evidence>
<evidence type="ECO:0000313" key="3">
    <source>
        <dbReference type="Proteomes" id="UP000316628"/>
    </source>
</evidence>
<feature type="domain" description="AB hydrolase-1" evidence="1">
    <location>
        <begin position="14"/>
        <end position="236"/>
    </location>
</feature>
<organism evidence="2 3">
    <name type="scientific">Saccharothrix saharensis</name>
    <dbReference type="NCBI Taxonomy" id="571190"/>
    <lineage>
        <taxon>Bacteria</taxon>
        <taxon>Bacillati</taxon>
        <taxon>Actinomycetota</taxon>
        <taxon>Actinomycetes</taxon>
        <taxon>Pseudonocardiales</taxon>
        <taxon>Pseudonocardiaceae</taxon>
        <taxon>Saccharothrix</taxon>
    </lineage>
</organism>
<comment type="caution">
    <text evidence="2">The sequence shown here is derived from an EMBL/GenBank/DDBJ whole genome shotgun (WGS) entry which is preliminary data.</text>
</comment>
<dbReference type="GO" id="GO:0042952">
    <property type="term" value="P:beta-ketoadipate pathway"/>
    <property type="evidence" value="ECO:0007669"/>
    <property type="project" value="InterPro"/>
</dbReference>
<reference evidence="2 3" key="1">
    <citation type="submission" date="2019-06" db="EMBL/GenBank/DDBJ databases">
        <title>Sequencing the genomes of 1000 actinobacteria strains.</title>
        <authorList>
            <person name="Klenk H.-P."/>
        </authorList>
    </citation>
    <scope>NUCLEOTIDE SEQUENCE [LARGE SCALE GENOMIC DNA]</scope>
    <source>
        <strain evidence="2 3">DSM 45456</strain>
    </source>
</reference>
<dbReference type="PANTHER" id="PTHR43433:SF1">
    <property type="entry name" value="BLL5160 PROTEIN"/>
    <property type="match status" value="1"/>
</dbReference>
<dbReference type="RefSeq" id="WP_141976063.1">
    <property type="nucleotide sequence ID" value="NZ_VFPP01000001.1"/>
</dbReference>
<dbReference type="Gene3D" id="3.40.50.1820">
    <property type="entry name" value="alpha/beta hydrolase"/>
    <property type="match status" value="1"/>
</dbReference>
<dbReference type="Pfam" id="PF00561">
    <property type="entry name" value="Abhydrolase_1"/>
    <property type="match status" value="1"/>
</dbReference>
<dbReference type="EMBL" id="VFPP01000001">
    <property type="protein sequence ID" value="TQM79046.1"/>
    <property type="molecule type" value="Genomic_DNA"/>
</dbReference>
<proteinExistence type="predicted"/>
<gene>
    <name evidence="2" type="ORF">FHX81_1338</name>
</gene>
<dbReference type="GO" id="GO:0047570">
    <property type="term" value="F:3-oxoadipate enol-lactonase activity"/>
    <property type="evidence" value="ECO:0007669"/>
    <property type="project" value="InterPro"/>
</dbReference>
<dbReference type="SUPFAM" id="SSF53474">
    <property type="entry name" value="alpha/beta-Hydrolases"/>
    <property type="match status" value="1"/>
</dbReference>
<dbReference type="InterPro" id="IPR026968">
    <property type="entry name" value="PcaD/CatD"/>
</dbReference>
<keyword evidence="3" id="KW-1185">Reference proteome</keyword>
<dbReference type="PRINTS" id="PR00111">
    <property type="entry name" value="ABHYDROLASE"/>
</dbReference>